<organism evidence="1 2">
    <name type="scientific">Rhodocytophaga aerolata</name>
    <dbReference type="NCBI Taxonomy" id="455078"/>
    <lineage>
        <taxon>Bacteria</taxon>
        <taxon>Pseudomonadati</taxon>
        <taxon>Bacteroidota</taxon>
        <taxon>Cytophagia</taxon>
        <taxon>Cytophagales</taxon>
        <taxon>Rhodocytophagaceae</taxon>
        <taxon>Rhodocytophaga</taxon>
    </lineage>
</organism>
<dbReference type="Proteomes" id="UP001168528">
    <property type="component" value="Unassembled WGS sequence"/>
</dbReference>
<reference evidence="1" key="1">
    <citation type="submission" date="2023-07" db="EMBL/GenBank/DDBJ databases">
        <title>The genome sequence of Rhodocytophaga aerolata KACC 12507.</title>
        <authorList>
            <person name="Zhang X."/>
        </authorList>
    </citation>
    <scope>NUCLEOTIDE SEQUENCE</scope>
    <source>
        <strain evidence="1">KACC 12507</strain>
    </source>
</reference>
<dbReference type="PROSITE" id="PS51257">
    <property type="entry name" value="PROKAR_LIPOPROTEIN"/>
    <property type="match status" value="1"/>
</dbReference>
<keyword evidence="2" id="KW-1185">Reference proteome</keyword>
<protein>
    <recommendedName>
        <fullName evidence="3">DUF4878 domain-containing protein</fullName>
    </recommendedName>
</protein>
<proteinExistence type="predicted"/>
<dbReference type="EMBL" id="JAUKPO010000022">
    <property type="protein sequence ID" value="MDO1449845.1"/>
    <property type="molecule type" value="Genomic_DNA"/>
</dbReference>
<comment type="caution">
    <text evidence="1">The sequence shown here is derived from an EMBL/GenBank/DDBJ whole genome shotgun (WGS) entry which is preliminary data.</text>
</comment>
<evidence type="ECO:0000313" key="2">
    <source>
        <dbReference type="Proteomes" id="UP001168528"/>
    </source>
</evidence>
<evidence type="ECO:0000313" key="1">
    <source>
        <dbReference type="EMBL" id="MDO1449845.1"/>
    </source>
</evidence>
<sequence>MHKYSKSIRSVIKLLCWGIVSVWILACSKEERGINVEEALRYQVEKEFDGKLALVSFKEISTKQEPVTDAQIYAVSYQATVHANQDLRWGTSRENKLSRFVPYAAENNVGFQNREITKAGEKRQVTYTIVFQKKDGKWIDQFKKAY</sequence>
<evidence type="ECO:0008006" key="3">
    <source>
        <dbReference type="Google" id="ProtNLM"/>
    </source>
</evidence>
<name>A0ABT8RGB9_9BACT</name>
<dbReference type="RefSeq" id="WP_302040648.1">
    <property type="nucleotide sequence ID" value="NZ_JAUKPO010000022.1"/>
</dbReference>
<gene>
    <name evidence="1" type="ORF">Q0590_26435</name>
</gene>
<accession>A0ABT8RGB9</accession>